<dbReference type="CDD" id="cd00200">
    <property type="entry name" value="WD40"/>
    <property type="match status" value="1"/>
</dbReference>
<dbReference type="PROSITE" id="PS50082">
    <property type="entry name" value="WD_REPEATS_2"/>
    <property type="match status" value="4"/>
</dbReference>
<name>A0A388L4F3_CHABU</name>
<comment type="subcellular location">
    <subcellularLocation>
        <location evidence="2">Cytoplasm</location>
        <location evidence="2">Cytosol</location>
    </subcellularLocation>
    <subcellularLocation>
        <location evidence="1">Peroxisome matrix</location>
    </subcellularLocation>
</comment>
<evidence type="ECO:0000259" key="12">
    <source>
        <dbReference type="Pfam" id="PF23609"/>
    </source>
</evidence>
<organism evidence="13 14">
    <name type="scientific">Chara braunii</name>
    <name type="common">Braun's stonewort</name>
    <dbReference type="NCBI Taxonomy" id="69332"/>
    <lineage>
        <taxon>Eukaryota</taxon>
        <taxon>Viridiplantae</taxon>
        <taxon>Streptophyta</taxon>
        <taxon>Charophyceae</taxon>
        <taxon>Charales</taxon>
        <taxon>Characeae</taxon>
        <taxon>Chara</taxon>
    </lineage>
</organism>
<evidence type="ECO:0000256" key="5">
    <source>
        <dbReference type="ARBA" id="ARBA00022574"/>
    </source>
</evidence>
<evidence type="ECO:0000256" key="2">
    <source>
        <dbReference type="ARBA" id="ARBA00004514"/>
    </source>
</evidence>
<dbReference type="InterPro" id="IPR015943">
    <property type="entry name" value="WD40/YVTN_repeat-like_dom_sf"/>
</dbReference>
<feature type="domain" description="EIPR1-like beta-propeller" evidence="12">
    <location>
        <begin position="145"/>
        <end position="256"/>
    </location>
</feature>
<keyword evidence="4" id="KW-0963">Cytoplasm</keyword>
<sequence>MFKTAYNGYSVKFSPFLETRLAVATSQNFGIIGNGRQYVLELSPEGIRELLAFDTADGLYDCCWSEENENILISASGDGSIKVWWRSHSLLSRISNGHGQQYSVDWNIVRKDAFVSGSWDDTIKLWSLDMPRSLRTFREHTYCVYAATWNPKHADVFASASGDCTARVWDVRDERSSLVIPAHKFEILSCDWNKYNDCVLVTGSVDKTIKVWDIRNLAQEMTMLQGHTYAVRRVKCSPHRENLIASCSYDMTMCLWDFWATEDALIARYDHHTEFAVGIDMSTLVQGLLASTAWDETVYVWQEGTDPRAA</sequence>
<comment type="similarity">
    <text evidence="9">Belongs to the WD repeat peroxin-7 family.</text>
</comment>
<keyword evidence="8" id="KW-0576">Peroxisome</keyword>
<evidence type="ECO:0000313" key="14">
    <source>
        <dbReference type="Proteomes" id="UP000265515"/>
    </source>
</evidence>
<feature type="repeat" description="WD" evidence="11">
    <location>
        <begin position="114"/>
        <end position="136"/>
    </location>
</feature>
<feature type="repeat" description="WD" evidence="11">
    <location>
        <begin position="224"/>
        <end position="257"/>
    </location>
</feature>
<keyword evidence="14" id="KW-1185">Reference proteome</keyword>
<dbReference type="Gene3D" id="2.130.10.10">
    <property type="entry name" value="YVTN repeat-like/Quinoprotein amine dehydrogenase"/>
    <property type="match status" value="1"/>
</dbReference>
<dbReference type="GO" id="GO:0006625">
    <property type="term" value="P:protein targeting to peroxisome"/>
    <property type="evidence" value="ECO:0007669"/>
    <property type="project" value="EnsemblPlants"/>
</dbReference>
<dbReference type="InterPro" id="IPR036322">
    <property type="entry name" value="WD40_repeat_dom_sf"/>
</dbReference>
<evidence type="ECO:0000256" key="4">
    <source>
        <dbReference type="ARBA" id="ARBA00022490"/>
    </source>
</evidence>
<evidence type="ECO:0000256" key="6">
    <source>
        <dbReference type="ARBA" id="ARBA00022737"/>
    </source>
</evidence>
<accession>A0A388L4F3</accession>
<dbReference type="InterPro" id="IPR019775">
    <property type="entry name" value="WD40_repeat_CS"/>
</dbReference>
<dbReference type="Pfam" id="PF00400">
    <property type="entry name" value="WD40"/>
    <property type="match status" value="2"/>
</dbReference>
<dbReference type="PROSITE" id="PS00678">
    <property type="entry name" value="WD_REPEATS_1"/>
    <property type="match status" value="1"/>
</dbReference>
<dbReference type="GO" id="GO:0005782">
    <property type="term" value="C:peroxisomal matrix"/>
    <property type="evidence" value="ECO:0007669"/>
    <property type="project" value="UniProtKB-SubCell"/>
</dbReference>
<dbReference type="InterPro" id="IPR059104">
    <property type="entry name" value="Beta-prop_EIPR1-like"/>
</dbReference>
<protein>
    <recommendedName>
        <fullName evidence="10">Peroxin-7</fullName>
    </recommendedName>
</protein>
<evidence type="ECO:0000256" key="8">
    <source>
        <dbReference type="ARBA" id="ARBA00023140"/>
    </source>
</evidence>
<comment type="caution">
    <text evidence="13">The sequence shown here is derived from an EMBL/GenBank/DDBJ whole genome shotgun (WGS) entry which is preliminary data.</text>
</comment>
<dbReference type="GO" id="GO:0005053">
    <property type="term" value="F:peroxisome matrix targeting signal-2 binding"/>
    <property type="evidence" value="ECO:0007669"/>
    <property type="project" value="InterPro"/>
</dbReference>
<dbReference type="SUPFAM" id="SSF50978">
    <property type="entry name" value="WD40 repeat-like"/>
    <property type="match status" value="1"/>
</dbReference>
<feature type="repeat" description="WD" evidence="11">
    <location>
        <begin position="137"/>
        <end position="179"/>
    </location>
</feature>
<feature type="repeat" description="WD" evidence="11">
    <location>
        <begin position="180"/>
        <end position="222"/>
    </location>
</feature>
<evidence type="ECO:0000256" key="1">
    <source>
        <dbReference type="ARBA" id="ARBA00004253"/>
    </source>
</evidence>
<dbReference type="STRING" id="69332.A0A388L4F3"/>
<dbReference type="OrthoDB" id="273771at2759"/>
<dbReference type="SMART" id="SM00320">
    <property type="entry name" value="WD40"/>
    <property type="match status" value="6"/>
</dbReference>
<dbReference type="InterPro" id="IPR001680">
    <property type="entry name" value="WD40_rpt"/>
</dbReference>
<evidence type="ECO:0000256" key="10">
    <source>
        <dbReference type="ARBA" id="ARBA00032565"/>
    </source>
</evidence>
<evidence type="ECO:0000313" key="13">
    <source>
        <dbReference type="EMBL" id="GBG77177.1"/>
    </source>
</evidence>
<dbReference type="GO" id="GO:0016558">
    <property type="term" value="P:protein import into peroxisome matrix"/>
    <property type="evidence" value="ECO:0007669"/>
    <property type="project" value="InterPro"/>
</dbReference>
<gene>
    <name evidence="13" type="ORF">CBR_g23503</name>
</gene>
<reference evidence="13 14" key="1">
    <citation type="journal article" date="2018" name="Cell">
        <title>The Chara Genome: Secondary Complexity and Implications for Plant Terrestrialization.</title>
        <authorList>
            <person name="Nishiyama T."/>
            <person name="Sakayama H."/>
            <person name="Vries J.D."/>
            <person name="Buschmann H."/>
            <person name="Saint-Marcoux D."/>
            <person name="Ullrich K.K."/>
            <person name="Haas F.B."/>
            <person name="Vanderstraeten L."/>
            <person name="Becker D."/>
            <person name="Lang D."/>
            <person name="Vosolsobe S."/>
            <person name="Rombauts S."/>
            <person name="Wilhelmsson P.K.I."/>
            <person name="Janitza P."/>
            <person name="Kern R."/>
            <person name="Heyl A."/>
            <person name="Rumpler F."/>
            <person name="Villalobos L.I.A.C."/>
            <person name="Clay J.M."/>
            <person name="Skokan R."/>
            <person name="Toyoda A."/>
            <person name="Suzuki Y."/>
            <person name="Kagoshima H."/>
            <person name="Schijlen E."/>
            <person name="Tajeshwar N."/>
            <person name="Catarino B."/>
            <person name="Hetherington A.J."/>
            <person name="Saltykova A."/>
            <person name="Bonnot C."/>
            <person name="Breuninger H."/>
            <person name="Symeonidi A."/>
            <person name="Radhakrishnan G.V."/>
            <person name="Van Nieuwerburgh F."/>
            <person name="Deforce D."/>
            <person name="Chang C."/>
            <person name="Karol K.G."/>
            <person name="Hedrich R."/>
            <person name="Ulvskov P."/>
            <person name="Glockner G."/>
            <person name="Delwiche C.F."/>
            <person name="Petrasek J."/>
            <person name="Van de Peer Y."/>
            <person name="Friml J."/>
            <person name="Beilby M."/>
            <person name="Dolan L."/>
            <person name="Kohara Y."/>
            <person name="Sugano S."/>
            <person name="Fujiyama A."/>
            <person name="Delaux P.-M."/>
            <person name="Quint M."/>
            <person name="TheiBen G."/>
            <person name="Hagemann M."/>
            <person name="Harholt J."/>
            <person name="Dunand C."/>
            <person name="Zachgo S."/>
            <person name="Langdale J."/>
            <person name="Maumus F."/>
            <person name="Straeten D.V.D."/>
            <person name="Gould S.B."/>
            <person name="Rensing S.A."/>
        </authorList>
    </citation>
    <scope>NUCLEOTIDE SEQUENCE [LARGE SCALE GENOMIC DNA]</scope>
    <source>
        <strain evidence="13 14">S276</strain>
    </source>
</reference>
<proteinExistence type="inferred from homology"/>
<evidence type="ECO:0000256" key="9">
    <source>
        <dbReference type="ARBA" id="ARBA00024017"/>
    </source>
</evidence>
<keyword evidence="5 11" id="KW-0853">WD repeat</keyword>
<dbReference type="OMA" id="FAVHWNL"/>
<dbReference type="Gramene" id="GBG77177">
    <property type="protein sequence ID" value="GBG77177"/>
    <property type="gene ID" value="CBR_g23503"/>
</dbReference>
<dbReference type="PANTHER" id="PTHR46027">
    <property type="entry name" value="PEROXISOMAL TARGETING SIGNAL 2 RECEPTOR"/>
    <property type="match status" value="1"/>
</dbReference>
<dbReference type="PROSITE" id="PS50294">
    <property type="entry name" value="WD_REPEATS_REGION"/>
    <property type="match status" value="2"/>
</dbReference>
<dbReference type="PRINTS" id="PR00320">
    <property type="entry name" value="GPROTEINBRPT"/>
</dbReference>
<evidence type="ECO:0000256" key="11">
    <source>
        <dbReference type="PROSITE-ProRule" id="PRU00221"/>
    </source>
</evidence>
<keyword evidence="3" id="KW-0813">Transport</keyword>
<dbReference type="Proteomes" id="UP000265515">
    <property type="component" value="Unassembled WGS sequence"/>
</dbReference>
<dbReference type="AlphaFoldDB" id="A0A388L4F3"/>
<dbReference type="EMBL" id="BFEA01000261">
    <property type="protein sequence ID" value="GBG77177.1"/>
    <property type="molecule type" value="Genomic_DNA"/>
</dbReference>
<dbReference type="InterPro" id="IPR044536">
    <property type="entry name" value="PEX7"/>
</dbReference>
<dbReference type="GO" id="GO:0005829">
    <property type="term" value="C:cytosol"/>
    <property type="evidence" value="ECO:0007669"/>
    <property type="project" value="UniProtKB-SubCell"/>
</dbReference>
<evidence type="ECO:0000256" key="3">
    <source>
        <dbReference type="ARBA" id="ARBA00022448"/>
    </source>
</evidence>
<keyword evidence="6" id="KW-0677">Repeat</keyword>
<dbReference type="InterPro" id="IPR020472">
    <property type="entry name" value="WD40_PAC1"/>
</dbReference>
<evidence type="ECO:0000256" key="7">
    <source>
        <dbReference type="ARBA" id="ARBA00022927"/>
    </source>
</evidence>
<dbReference type="PANTHER" id="PTHR46027:SF1">
    <property type="entry name" value="PEROXISOMAL TARGETING SIGNAL 2 RECEPTOR"/>
    <property type="match status" value="1"/>
</dbReference>
<dbReference type="Pfam" id="PF23609">
    <property type="entry name" value="Beta-prop_EIPR1"/>
    <property type="match status" value="1"/>
</dbReference>
<keyword evidence="7" id="KW-0653">Protein transport</keyword>